<evidence type="ECO:0000313" key="2">
    <source>
        <dbReference type="EMBL" id="PMD22632.1"/>
    </source>
</evidence>
<feature type="compositionally biased region" description="Polar residues" evidence="1">
    <location>
        <begin position="121"/>
        <end position="136"/>
    </location>
</feature>
<proteinExistence type="predicted"/>
<evidence type="ECO:0000256" key="1">
    <source>
        <dbReference type="SAM" id="MobiDB-lite"/>
    </source>
</evidence>
<protein>
    <submittedName>
        <fullName evidence="2">Uncharacterized protein</fullName>
    </submittedName>
</protein>
<name>A0A2J6Q8S1_9HELO</name>
<gene>
    <name evidence="2" type="ORF">NA56DRAFT_702420</name>
</gene>
<evidence type="ECO:0000313" key="3">
    <source>
        <dbReference type="Proteomes" id="UP000235672"/>
    </source>
</evidence>
<organism evidence="2 3">
    <name type="scientific">Hyaloscypha hepaticicola</name>
    <dbReference type="NCBI Taxonomy" id="2082293"/>
    <lineage>
        <taxon>Eukaryota</taxon>
        <taxon>Fungi</taxon>
        <taxon>Dikarya</taxon>
        <taxon>Ascomycota</taxon>
        <taxon>Pezizomycotina</taxon>
        <taxon>Leotiomycetes</taxon>
        <taxon>Helotiales</taxon>
        <taxon>Hyaloscyphaceae</taxon>
        <taxon>Hyaloscypha</taxon>
    </lineage>
</organism>
<reference evidence="2 3" key="1">
    <citation type="submission" date="2016-05" db="EMBL/GenBank/DDBJ databases">
        <title>A degradative enzymes factory behind the ericoid mycorrhizal symbiosis.</title>
        <authorList>
            <consortium name="DOE Joint Genome Institute"/>
            <person name="Martino E."/>
            <person name="Morin E."/>
            <person name="Grelet G."/>
            <person name="Kuo A."/>
            <person name="Kohler A."/>
            <person name="Daghino S."/>
            <person name="Barry K."/>
            <person name="Choi C."/>
            <person name="Cichocki N."/>
            <person name="Clum A."/>
            <person name="Copeland A."/>
            <person name="Hainaut M."/>
            <person name="Haridas S."/>
            <person name="Labutti K."/>
            <person name="Lindquist E."/>
            <person name="Lipzen A."/>
            <person name="Khouja H.-R."/>
            <person name="Murat C."/>
            <person name="Ohm R."/>
            <person name="Olson A."/>
            <person name="Spatafora J."/>
            <person name="Veneault-Fourrey C."/>
            <person name="Henrissat B."/>
            <person name="Grigoriev I."/>
            <person name="Martin F."/>
            <person name="Perotto S."/>
        </authorList>
    </citation>
    <scope>NUCLEOTIDE SEQUENCE [LARGE SCALE GENOMIC DNA]</scope>
    <source>
        <strain evidence="2 3">UAMH 7357</strain>
    </source>
</reference>
<keyword evidence="3" id="KW-1185">Reference proteome</keyword>
<dbReference type="AlphaFoldDB" id="A0A2J6Q8S1"/>
<feature type="region of interest" description="Disordered" evidence="1">
    <location>
        <begin position="115"/>
        <end position="137"/>
    </location>
</feature>
<dbReference type="Proteomes" id="UP000235672">
    <property type="component" value="Unassembled WGS sequence"/>
</dbReference>
<sequence length="169" mass="18851">MTKAICFTKERTTVNPPLKIQLVRHSIYPTISSDCKPPFSTYTARMPRQDMLQVSAIVPPSSVSVLARPTVIGKEKWNMAPSVHSSTELKPFTANSGFEGPIPLRFVDRMIDTSESDGSIERSSCLSSQPYSTTASRGLKGPLGTNLWLWKKEELSRTERNKFCSVRGR</sequence>
<dbReference type="EMBL" id="KZ613477">
    <property type="protein sequence ID" value="PMD22632.1"/>
    <property type="molecule type" value="Genomic_DNA"/>
</dbReference>
<accession>A0A2J6Q8S1</accession>